<feature type="region of interest" description="Disordered" evidence="2">
    <location>
        <begin position="150"/>
        <end position="210"/>
    </location>
</feature>
<feature type="coiled-coil region" evidence="1">
    <location>
        <begin position="37"/>
        <end position="71"/>
    </location>
</feature>
<proteinExistence type="predicted"/>
<organism evidence="3 4">
    <name type="scientific">Dorcoceras hygrometricum</name>
    <dbReference type="NCBI Taxonomy" id="472368"/>
    <lineage>
        <taxon>Eukaryota</taxon>
        <taxon>Viridiplantae</taxon>
        <taxon>Streptophyta</taxon>
        <taxon>Embryophyta</taxon>
        <taxon>Tracheophyta</taxon>
        <taxon>Spermatophyta</taxon>
        <taxon>Magnoliopsida</taxon>
        <taxon>eudicotyledons</taxon>
        <taxon>Gunneridae</taxon>
        <taxon>Pentapetalae</taxon>
        <taxon>asterids</taxon>
        <taxon>lamiids</taxon>
        <taxon>Lamiales</taxon>
        <taxon>Gesneriaceae</taxon>
        <taxon>Didymocarpoideae</taxon>
        <taxon>Trichosporeae</taxon>
        <taxon>Loxocarpinae</taxon>
        <taxon>Dorcoceras</taxon>
    </lineage>
</organism>
<evidence type="ECO:0000256" key="1">
    <source>
        <dbReference type="SAM" id="Coils"/>
    </source>
</evidence>
<dbReference type="Proteomes" id="UP000250235">
    <property type="component" value="Unassembled WGS sequence"/>
</dbReference>
<keyword evidence="4" id="KW-1185">Reference proteome</keyword>
<reference evidence="3 4" key="1">
    <citation type="journal article" date="2015" name="Proc. Natl. Acad. Sci. U.S.A.">
        <title>The resurrection genome of Boea hygrometrica: A blueprint for survival of dehydration.</title>
        <authorList>
            <person name="Xiao L."/>
            <person name="Yang G."/>
            <person name="Zhang L."/>
            <person name="Yang X."/>
            <person name="Zhao S."/>
            <person name="Ji Z."/>
            <person name="Zhou Q."/>
            <person name="Hu M."/>
            <person name="Wang Y."/>
            <person name="Chen M."/>
            <person name="Xu Y."/>
            <person name="Jin H."/>
            <person name="Xiao X."/>
            <person name="Hu G."/>
            <person name="Bao F."/>
            <person name="Hu Y."/>
            <person name="Wan P."/>
            <person name="Li L."/>
            <person name="Deng X."/>
            <person name="Kuang T."/>
            <person name="Xiang C."/>
            <person name="Zhu J.K."/>
            <person name="Oliver M.J."/>
            <person name="He Y."/>
        </authorList>
    </citation>
    <scope>NUCLEOTIDE SEQUENCE [LARGE SCALE GENOMIC DNA]</scope>
    <source>
        <strain evidence="4">cv. XS01</strain>
    </source>
</reference>
<dbReference type="AlphaFoldDB" id="A0A2Z7C7M7"/>
<protein>
    <recommendedName>
        <fullName evidence="5">Spindle pole body component 110-like</fullName>
    </recommendedName>
</protein>
<evidence type="ECO:0008006" key="5">
    <source>
        <dbReference type="Google" id="ProtNLM"/>
    </source>
</evidence>
<evidence type="ECO:0000313" key="4">
    <source>
        <dbReference type="Proteomes" id="UP000250235"/>
    </source>
</evidence>
<feature type="compositionally biased region" description="Polar residues" evidence="2">
    <location>
        <begin position="175"/>
        <end position="185"/>
    </location>
</feature>
<evidence type="ECO:0000313" key="3">
    <source>
        <dbReference type="EMBL" id="KZV40640.1"/>
    </source>
</evidence>
<gene>
    <name evidence="3" type="ORF">F511_18582</name>
</gene>
<evidence type="ECO:0000256" key="2">
    <source>
        <dbReference type="SAM" id="MobiDB-lite"/>
    </source>
</evidence>
<sequence length="210" mass="23721">MVHEYKKLSQKFKDVKAENKYMKDKSGDSSCSHFDNSDSLETELSKLKTENESLRIKYNELTSENDRLNQVMSSWTKSSVSLGKLHDDLKPFNDKTGLGFRTSESSSSDILTQSDLVNDKLKNMSFVKASVIHDTLESVKYDDQKAKQGIGYTQHENSKPSWLKKLDKDRVRSGKQYSDLNQLRQGSRKLRKHNRPVRGVDTAGGAPGGG</sequence>
<feature type="compositionally biased region" description="Basic residues" evidence="2">
    <location>
        <begin position="186"/>
        <end position="196"/>
    </location>
</feature>
<accession>A0A2Z7C7M7</accession>
<dbReference type="EMBL" id="KQ999904">
    <property type="protein sequence ID" value="KZV40640.1"/>
    <property type="molecule type" value="Genomic_DNA"/>
</dbReference>
<name>A0A2Z7C7M7_9LAMI</name>
<dbReference type="Gene3D" id="6.10.250.1080">
    <property type="match status" value="1"/>
</dbReference>
<keyword evidence="1" id="KW-0175">Coiled coil</keyword>